<evidence type="ECO:0000313" key="3">
    <source>
        <dbReference type="EMBL" id="KAK6530397.1"/>
    </source>
</evidence>
<proteinExistence type="predicted"/>
<comment type="caution">
    <text evidence="3">The sequence shown here is derived from an EMBL/GenBank/DDBJ whole genome shotgun (WGS) entry which is preliminary data.</text>
</comment>
<protein>
    <recommendedName>
        <fullName evidence="5">Amidase domain-containing protein</fullName>
    </recommendedName>
</protein>
<dbReference type="PANTHER" id="PTHR46310">
    <property type="entry name" value="AMIDASE 1"/>
    <property type="match status" value="1"/>
</dbReference>
<evidence type="ECO:0000313" key="4">
    <source>
        <dbReference type="Proteomes" id="UP001365542"/>
    </source>
</evidence>
<dbReference type="PANTHER" id="PTHR46310:SF7">
    <property type="entry name" value="AMIDASE 1"/>
    <property type="match status" value="1"/>
</dbReference>
<accession>A0AAV9WZ65</accession>
<reference evidence="3 4" key="1">
    <citation type="submission" date="2019-10" db="EMBL/GenBank/DDBJ databases">
        <authorList>
            <person name="Palmer J.M."/>
        </authorList>
    </citation>
    <scope>NUCLEOTIDE SEQUENCE [LARGE SCALE GENOMIC DNA]</scope>
    <source>
        <strain evidence="3 4">TWF694</strain>
    </source>
</reference>
<name>A0AAV9WZ65_9PEZI</name>
<dbReference type="SUPFAM" id="SSF75304">
    <property type="entry name" value="Amidase signature (AS) enzymes"/>
    <property type="match status" value="1"/>
</dbReference>
<dbReference type="Pfam" id="PF01425">
    <property type="entry name" value="Amidase"/>
    <property type="match status" value="1"/>
</dbReference>
<evidence type="ECO:0008006" key="5">
    <source>
        <dbReference type="Google" id="ProtNLM"/>
    </source>
</evidence>
<keyword evidence="4" id="KW-1185">Reference proteome</keyword>
<dbReference type="InterPro" id="IPR023631">
    <property type="entry name" value="Amidase_dom"/>
</dbReference>
<organism evidence="3 4">
    <name type="scientific">Orbilia ellipsospora</name>
    <dbReference type="NCBI Taxonomy" id="2528407"/>
    <lineage>
        <taxon>Eukaryota</taxon>
        <taxon>Fungi</taxon>
        <taxon>Dikarya</taxon>
        <taxon>Ascomycota</taxon>
        <taxon>Pezizomycotina</taxon>
        <taxon>Orbiliomycetes</taxon>
        <taxon>Orbiliales</taxon>
        <taxon>Orbiliaceae</taxon>
        <taxon>Orbilia</taxon>
    </lineage>
</organism>
<gene>
    <name evidence="3" type="ORF">TWF694_003752</name>
</gene>
<dbReference type="Gene3D" id="3.90.1300.10">
    <property type="entry name" value="Amidase signature (AS) domain"/>
    <property type="match status" value="1"/>
</dbReference>
<dbReference type="Proteomes" id="UP001365542">
    <property type="component" value="Unassembled WGS sequence"/>
</dbReference>
<sequence length="630" mass="69712">MQLPIITGPAFSQSSATIELANPYRSESIVFNIGGVSYLLSPEPEDVKFRTGATGIEPLTVFHVDGRVVTTEWLYQTIDRYLESDDVFSAFFLRSAVFQTAAGSIWIESGAMDLLWSWGNRILHIRVSVTPEEMLLPGPYFSTFSGFHQAFRLYEDTASAFMISTVPSQKGDFFKTVQAAASGNQNMVVAVPSRLRFTKSDTKPLAGVRVAVQDLLHLNGVSTSGGSRAYQQLYPKQVVTSPVIQRLIDKGAVIVGKTKTAEFGGQQEVLGDWTDILCPFNPRGDGDLNPSSGSTGSAAAIAAYPWLDLALGMDGGGGVRDPSRAQGIYGLRPTHDGHREVGSIAPAPAFHRSGIIGRNISELLLSAKQWLGGEKKPWRDEFRLPKKLLIIRDYATENPEVQQIFDDFVGMIEGFLKINRTIVDIAELWESKKPEDTSLSFFEYFHETFMSVMGADFYSEFAAFREEYASTYGRRPYASPPTRRLWDLAAKEPPEKRAVALTKIKFHNEWFCKHVLEDDPMGSSDTVIIVPHPPPQFRDEYRSAPSEKDYDGFNSNYHASFSGVPELVVPIGQISYLSPISGQNEYMPIVASIIGPKNSDFMLLNLVAKVLARNNLPESVLTGRAAFPTE</sequence>
<dbReference type="InterPro" id="IPR036928">
    <property type="entry name" value="AS_sf"/>
</dbReference>
<evidence type="ECO:0000259" key="1">
    <source>
        <dbReference type="Pfam" id="PF01425"/>
    </source>
</evidence>
<feature type="domain" description="Scytalone dehydratase-like protein Arp1 N-terminal" evidence="2">
    <location>
        <begin position="53"/>
        <end position="146"/>
    </location>
</feature>
<dbReference type="AlphaFoldDB" id="A0AAV9WZ65"/>
<dbReference type="InterPro" id="IPR058329">
    <property type="entry name" value="Arp1_N"/>
</dbReference>
<dbReference type="Pfam" id="PF26053">
    <property type="entry name" value="DUF8016"/>
    <property type="match status" value="1"/>
</dbReference>
<evidence type="ECO:0000259" key="2">
    <source>
        <dbReference type="Pfam" id="PF26053"/>
    </source>
</evidence>
<dbReference type="EMBL" id="JAVHJO010000013">
    <property type="protein sequence ID" value="KAK6530397.1"/>
    <property type="molecule type" value="Genomic_DNA"/>
</dbReference>
<feature type="domain" description="Amidase" evidence="1">
    <location>
        <begin position="199"/>
        <end position="372"/>
    </location>
</feature>